<dbReference type="InterPro" id="IPR029465">
    <property type="entry name" value="ATPgrasp_TupA"/>
</dbReference>
<name>F4KKH9_PORAD</name>
<dbReference type="OrthoDB" id="9791827at2"/>
<dbReference type="AlphaFoldDB" id="F4KKH9"/>
<dbReference type="eggNOG" id="COG3307">
    <property type="taxonomic scope" value="Bacteria"/>
</dbReference>
<accession>F4KKH9</accession>
<proteinExistence type="predicted"/>
<evidence type="ECO:0000313" key="2">
    <source>
        <dbReference type="Proteomes" id="UP000006545"/>
    </source>
</evidence>
<dbReference type="HOGENOM" id="CLU_056705_0_0_10"/>
<sequence>MNILRSVLYWLTKKNLALSLKLRYFYYFRKKLDLKNPQTLDAKIQWMKVHLYGYHQDPIYTQCADKYKVREYIKSCGCPEILNELIAVYDTPEEIEWEKLPQKFALKWNFGNGYNIICHDKNNLNIPQTINRLRMWGKEEPWLKTGEVQYKHAEKKIIIEKFIESERGLLPIDYKIYCFHGKPEFLFTCEDRSSGTPKFYFFDRDWTLQRINPNGLAAPEGFSLPKPKHLDEMFHYAEVLSQRFPFVRVDFYDTPQQVYFGELTFTPGGGFDIARLPQTQLMMGNKLNLSLIQKKS</sequence>
<dbReference type="Pfam" id="PF14305">
    <property type="entry name" value="ATPgrasp_TupA"/>
    <property type="match status" value="1"/>
</dbReference>
<evidence type="ECO:0000313" key="1">
    <source>
        <dbReference type="EMBL" id="AEE12904.1"/>
    </source>
</evidence>
<dbReference type="KEGG" id="pah:Poras_0961"/>
<reference evidence="2" key="1">
    <citation type="submission" date="2011-04" db="EMBL/GenBank/DDBJ databases">
        <title>The complete genome of Porphyromonas asaccharolytica DSM 20707.</title>
        <authorList>
            <person name="Lucas S."/>
            <person name="Han J."/>
            <person name="Lapidus A."/>
            <person name="Bruce D."/>
            <person name="Goodwin L."/>
            <person name="Pitluck S."/>
            <person name="Peters L."/>
            <person name="Kyrpides N."/>
            <person name="Mavromatis K."/>
            <person name="Ivanova N."/>
            <person name="Ovchinnikova G."/>
            <person name="Pagani I."/>
            <person name="Lu M."/>
            <person name="Detter J.C."/>
            <person name="Tapia R."/>
            <person name="Han C."/>
            <person name="Land M."/>
            <person name="Hauser L."/>
            <person name="Markowitz V."/>
            <person name="Cheng J.-F."/>
            <person name="Hugenholtz P."/>
            <person name="Woyke T."/>
            <person name="Wu D."/>
            <person name="Gronow S."/>
            <person name="Wellnitz S."/>
            <person name="Brambilla E."/>
            <person name="Klenk H.-P."/>
            <person name="Eisen J.A."/>
        </authorList>
    </citation>
    <scope>NUCLEOTIDE SEQUENCE [LARGE SCALE GENOMIC DNA]</scope>
    <source>
        <strain evidence="2">ATCC 25260 / DSM 20707 / VPI 4198</strain>
    </source>
</reference>
<keyword evidence="2" id="KW-1185">Reference proteome</keyword>
<dbReference type="Proteomes" id="UP000006545">
    <property type="component" value="Chromosome"/>
</dbReference>
<dbReference type="STRING" id="879243.Poras_0961"/>
<organism evidence="1 2">
    <name type="scientific">Porphyromonas asaccharolytica (strain ATCC 25260 / DSM 20707 / BCRC 10618 / CCUG 7834 / JCM 6326 / LMG 13178 / VPI 4198 / B440)</name>
    <name type="common">Bacteroides asaccharolyticus</name>
    <dbReference type="NCBI Taxonomy" id="879243"/>
    <lineage>
        <taxon>Bacteria</taxon>
        <taxon>Pseudomonadati</taxon>
        <taxon>Bacteroidota</taxon>
        <taxon>Bacteroidia</taxon>
        <taxon>Bacteroidales</taxon>
        <taxon>Porphyromonadaceae</taxon>
        <taxon>Porphyromonas</taxon>
    </lineage>
</organism>
<protein>
    <submittedName>
        <fullName evidence="1">Glycosyltransferase</fullName>
    </submittedName>
</protein>
<dbReference type="EMBL" id="CP002689">
    <property type="protein sequence ID" value="AEE12904.1"/>
    <property type="molecule type" value="Genomic_DNA"/>
</dbReference>
<gene>
    <name evidence="1" type="ordered locus">Poras_0961</name>
</gene>
<dbReference type="RefSeq" id="WP_013760386.1">
    <property type="nucleotide sequence ID" value="NC_015501.1"/>
</dbReference>